<keyword evidence="1" id="KW-0812">Transmembrane</keyword>
<reference evidence="2 3" key="1">
    <citation type="submission" date="2011-10" db="EMBL/GenBank/DDBJ databases">
        <title>The Genome Sequence of Actinomyces graevenitzii C83.</title>
        <authorList>
            <consortium name="The Broad Institute Genome Sequencing Platform"/>
            <consortium name="The Broad Institute Genome Sequencing Center for Infectious Disease"/>
            <person name="Earl A."/>
            <person name="Ward D."/>
            <person name="Feldgarden M."/>
            <person name="Gevers D."/>
            <person name="Sibley C.D."/>
            <person name="Field T.R."/>
            <person name="Grinwis M."/>
            <person name="Eshaghurshan C.S."/>
            <person name="Surette M.G."/>
            <person name="Young S.K."/>
            <person name="Zeng Q."/>
            <person name="Gargeya S."/>
            <person name="Fitzgerald M."/>
            <person name="Haas B."/>
            <person name="Abouelleil A."/>
            <person name="Alvarado L."/>
            <person name="Arachchi H.M."/>
            <person name="Berlin A."/>
            <person name="Brown A."/>
            <person name="Chapman S.B."/>
            <person name="Chen Z."/>
            <person name="Dunbar C."/>
            <person name="Freedman E."/>
            <person name="Gearin G."/>
            <person name="Goldberg J."/>
            <person name="Griggs A."/>
            <person name="Gujja S."/>
            <person name="Heiman D."/>
            <person name="Howarth C."/>
            <person name="Larson L."/>
            <person name="Lui A."/>
            <person name="MacDonald P.J.P."/>
            <person name="Montmayeur A."/>
            <person name="Murphy C."/>
            <person name="Neiman D."/>
            <person name="Pearson M."/>
            <person name="Priest M."/>
            <person name="Roberts A."/>
            <person name="Saif S."/>
            <person name="Shea T."/>
            <person name="Shenoy N."/>
            <person name="Sisk P."/>
            <person name="Stolte C."/>
            <person name="Sykes S."/>
            <person name="Wortman J."/>
            <person name="Nusbaum C."/>
            <person name="Birren B."/>
        </authorList>
    </citation>
    <scope>NUCLEOTIDE SEQUENCE [LARGE SCALE GENOMIC DNA]</scope>
    <source>
        <strain evidence="2 3">C83</strain>
    </source>
</reference>
<gene>
    <name evidence="2" type="ORF">HMPREF0045_00237</name>
</gene>
<proteinExistence type="predicted"/>
<sequence>MFKVLLPRQRIAFVLVCAVLSSYFVWELFKPRAQWLGWYPAVTGVLLGTTLLPMCFAATFAAWAGGYLKNQPLPDLIRLSPHQPYAPARELFAAITLTFTGVTWLIFIPVQIYVWLTSVHTQNLLLPCLMALLNVLVSYAAMTALGLALARYLGAVPAICIAPCLPYTLIALTSAYDGVQSLGLAFTFWDSLPWLYLRTSTATLTLRLLFWAAVTCTLLAFVFQASGLLRRCALALLVVITVLTGSYGINSTAISGADSAVCKSNATLTVCSPAYGAQGLDAYLTHGSSLISTLPANLRPKTLVGAVTDLEATLASAPQKAIYAPSGFGEYMDTALVDRDALAAKLASNYLLANCTDKSAGKDLNLGLSLWWLKRSGVSETSLPDYAQLRPSATSEALGAEKYLSSVPYASLENTLNRKAQKILACEATLDDIKK</sequence>
<feature type="transmembrane region" description="Helical" evidence="1">
    <location>
        <begin position="178"/>
        <end position="197"/>
    </location>
</feature>
<protein>
    <submittedName>
        <fullName evidence="2">Uncharacterized protein</fullName>
    </submittedName>
</protein>
<feature type="transmembrane region" description="Helical" evidence="1">
    <location>
        <begin position="204"/>
        <end position="222"/>
    </location>
</feature>
<feature type="transmembrane region" description="Helical" evidence="1">
    <location>
        <begin position="41"/>
        <end position="68"/>
    </location>
</feature>
<feature type="transmembrane region" description="Helical" evidence="1">
    <location>
        <begin position="91"/>
        <end position="112"/>
    </location>
</feature>
<organism evidence="2 3">
    <name type="scientific">Actinomyces graevenitzii C83</name>
    <dbReference type="NCBI Taxonomy" id="435830"/>
    <lineage>
        <taxon>Bacteria</taxon>
        <taxon>Bacillati</taxon>
        <taxon>Actinomycetota</taxon>
        <taxon>Actinomycetes</taxon>
        <taxon>Actinomycetales</taxon>
        <taxon>Actinomycetaceae</taxon>
        <taxon>Actinomyces</taxon>
    </lineage>
</organism>
<dbReference type="AlphaFoldDB" id="G9PCV8"/>
<keyword evidence="1" id="KW-1133">Transmembrane helix</keyword>
<dbReference type="STRING" id="435830.HMPREF0045_00237"/>
<dbReference type="Proteomes" id="UP000003822">
    <property type="component" value="Unassembled WGS sequence"/>
</dbReference>
<evidence type="ECO:0000313" key="3">
    <source>
        <dbReference type="Proteomes" id="UP000003822"/>
    </source>
</evidence>
<dbReference type="PATRIC" id="fig|435830.3.peg.228"/>
<evidence type="ECO:0000256" key="1">
    <source>
        <dbReference type="SAM" id="Phobius"/>
    </source>
</evidence>
<feature type="transmembrane region" description="Helical" evidence="1">
    <location>
        <begin position="12"/>
        <end position="29"/>
    </location>
</feature>
<name>G9PCV8_9ACTO</name>
<keyword evidence="1" id="KW-0472">Membrane</keyword>
<evidence type="ECO:0000313" key="2">
    <source>
        <dbReference type="EMBL" id="EHM89572.1"/>
    </source>
</evidence>
<dbReference type="HOGENOM" id="CLU_629508_0_0_11"/>
<feature type="transmembrane region" description="Helical" evidence="1">
    <location>
        <begin position="228"/>
        <end position="249"/>
    </location>
</feature>
<feature type="transmembrane region" description="Helical" evidence="1">
    <location>
        <begin position="152"/>
        <end position="172"/>
    </location>
</feature>
<accession>G9PCV8</accession>
<dbReference type="EMBL" id="ACRN01000001">
    <property type="protein sequence ID" value="EHM89572.1"/>
    <property type="molecule type" value="Genomic_DNA"/>
</dbReference>
<feature type="transmembrane region" description="Helical" evidence="1">
    <location>
        <begin position="124"/>
        <end position="145"/>
    </location>
</feature>
<comment type="caution">
    <text evidence="2">The sequence shown here is derived from an EMBL/GenBank/DDBJ whole genome shotgun (WGS) entry which is preliminary data.</text>
</comment>
<keyword evidence="3" id="KW-1185">Reference proteome</keyword>